<keyword evidence="2" id="KW-1133">Transmembrane helix</keyword>
<evidence type="ECO:0000256" key="1">
    <source>
        <dbReference type="SAM" id="MobiDB-lite"/>
    </source>
</evidence>
<protein>
    <submittedName>
        <fullName evidence="3">Uncharacterized protein</fullName>
    </submittedName>
</protein>
<keyword evidence="2" id="KW-0472">Membrane</keyword>
<dbReference type="EMBL" id="JANBVO010000008">
    <property type="protein sequence ID" value="KAJ9150219.1"/>
    <property type="molecule type" value="Genomic_DNA"/>
</dbReference>
<gene>
    <name evidence="3" type="ORF">NKR23_g3794</name>
</gene>
<dbReference type="AlphaFoldDB" id="A0AA38S3Z2"/>
<organism evidence="3 4">
    <name type="scientific">Pleurostoma richardsiae</name>
    <dbReference type="NCBI Taxonomy" id="41990"/>
    <lineage>
        <taxon>Eukaryota</taxon>
        <taxon>Fungi</taxon>
        <taxon>Dikarya</taxon>
        <taxon>Ascomycota</taxon>
        <taxon>Pezizomycotina</taxon>
        <taxon>Sordariomycetes</taxon>
        <taxon>Sordariomycetidae</taxon>
        <taxon>Calosphaeriales</taxon>
        <taxon>Pleurostomataceae</taxon>
        <taxon>Pleurostoma</taxon>
    </lineage>
</organism>
<reference evidence="3" key="1">
    <citation type="submission" date="2022-07" db="EMBL/GenBank/DDBJ databases">
        <title>Fungi with potential for degradation of polypropylene.</title>
        <authorList>
            <person name="Gostincar C."/>
        </authorList>
    </citation>
    <scope>NUCLEOTIDE SEQUENCE</scope>
    <source>
        <strain evidence="3">EXF-13308</strain>
    </source>
</reference>
<sequence>MALDGTLIGVAALMVLLFLCVSSPVMLGWAFEKVGELRDDRRIARTQCQYRPPIYHHPDSRRAPRSPVIHSSVSHDRVVHGSVVVSGPEGLPRYHMSVRAPTPYPPVRVPEVSLPVFCKLKEQSPRL</sequence>
<keyword evidence="2" id="KW-0812">Transmembrane</keyword>
<dbReference type="Proteomes" id="UP001174694">
    <property type="component" value="Unassembled WGS sequence"/>
</dbReference>
<feature type="region of interest" description="Disordered" evidence="1">
    <location>
        <begin position="52"/>
        <end position="72"/>
    </location>
</feature>
<accession>A0AA38S3Z2</accession>
<evidence type="ECO:0000313" key="4">
    <source>
        <dbReference type="Proteomes" id="UP001174694"/>
    </source>
</evidence>
<proteinExistence type="predicted"/>
<feature type="transmembrane region" description="Helical" evidence="2">
    <location>
        <begin position="6"/>
        <end position="31"/>
    </location>
</feature>
<name>A0AA38S3Z2_9PEZI</name>
<evidence type="ECO:0000256" key="2">
    <source>
        <dbReference type="SAM" id="Phobius"/>
    </source>
</evidence>
<keyword evidence="4" id="KW-1185">Reference proteome</keyword>
<comment type="caution">
    <text evidence="3">The sequence shown here is derived from an EMBL/GenBank/DDBJ whole genome shotgun (WGS) entry which is preliminary data.</text>
</comment>
<evidence type="ECO:0000313" key="3">
    <source>
        <dbReference type="EMBL" id="KAJ9150219.1"/>
    </source>
</evidence>